<evidence type="ECO:0000313" key="2">
    <source>
        <dbReference type="Proteomes" id="UP000517892"/>
    </source>
</evidence>
<organism evidence="1 2">
    <name type="scientific">Centropus unirufus</name>
    <dbReference type="NCBI Taxonomy" id="1118519"/>
    <lineage>
        <taxon>Eukaryota</taxon>
        <taxon>Metazoa</taxon>
        <taxon>Chordata</taxon>
        <taxon>Craniata</taxon>
        <taxon>Vertebrata</taxon>
        <taxon>Euteleostomi</taxon>
        <taxon>Archelosauria</taxon>
        <taxon>Archosauria</taxon>
        <taxon>Dinosauria</taxon>
        <taxon>Saurischia</taxon>
        <taxon>Theropoda</taxon>
        <taxon>Coelurosauria</taxon>
        <taxon>Aves</taxon>
        <taxon>Neognathae</taxon>
        <taxon>Neoaves</taxon>
        <taxon>Otidimorphae</taxon>
        <taxon>Cuculiformes</taxon>
        <taxon>Centropidae</taxon>
        <taxon>Centropus</taxon>
    </lineage>
</organism>
<proteinExistence type="predicted"/>
<evidence type="ECO:0000313" key="1">
    <source>
        <dbReference type="EMBL" id="NWR81457.1"/>
    </source>
</evidence>
<gene>
    <name evidence="1" type="primary">Erv31_2</name>
    <name evidence="1" type="ORF">CENUNI_R15016</name>
</gene>
<feature type="non-terminal residue" evidence="1">
    <location>
        <position position="1"/>
    </location>
</feature>
<dbReference type="EMBL" id="VYZI01001641">
    <property type="protein sequence ID" value="NWR81457.1"/>
    <property type="molecule type" value="Genomic_DNA"/>
</dbReference>
<name>A0A7K5AE16_9AVES</name>
<protein>
    <submittedName>
        <fullName evidence="1">ENR1 protein</fullName>
    </submittedName>
</protein>
<dbReference type="Proteomes" id="UP000517892">
    <property type="component" value="Unassembled WGS sequence"/>
</dbReference>
<sequence length="88" mass="10284">KKTEWDLPTLGKNLFVDLMQRISKELNVSNCWICGGSQMTEQWPWLGEGINPHQLLEWNQTHESREKRPEGWVLTEDVIGQYCIAREG</sequence>
<reference evidence="1 2" key="1">
    <citation type="submission" date="2019-09" db="EMBL/GenBank/DDBJ databases">
        <title>Bird 10,000 Genomes (B10K) Project - Family phase.</title>
        <authorList>
            <person name="Zhang G."/>
        </authorList>
    </citation>
    <scope>NUCLEOTIDE SEQUENCE [LARGE SCALE GENOMIC DNA]</scope>
    <source>
        <strain evidence="1">B10K-DU-017-25</strain>
        <tissue evidence="1">Mixed tissue sample</tissue>
    </source>
</reference>
<keyword evidence="2" id="KW-1185">Reference proteome</keyword>
<dbReference type="OrthoDB" id="9325190at2759"/>
<dbReference type="AlphaFoldDB" id="A0A7K5AE16"/>
<accession>A0A7K5AE16</accession>
<comment type="caution">
    <text evidence="1">The sequence shown here is derived from an EMBL/GenBank/DDBJ whole genome shotgun (WGS) entry which is preliminary data.</text>
</comment>
<feature type="non-terminal residue" evidence="1">
    <location>
        <position position="88"/>
    </location>
</feature>